<organism evidence="14 15">
    <name type="scientific">Tigriopus californicus</name>
    <name type="common">Marine copepod</name>
    <dbReference type="NCBI Taxonomy" id="6832"/>
    <lineage>
        <taxon>Eukaryota</taxon>
        <taxon>Metazoa</taxon>
        <taxon>Ecdysozoa</taxon>
        <taxon>Arthropoda</taxon>
        <taxon>Crustacea</taxon>
        <taxon>Multicrustacea</taxon>
        <taxon>Hexanauplia</taxon>
        <taxon>Copepoda</taxon>
        <taxon>Harpacticoida</taxon>
        <taxon>Harpacticidae</taxon>
        <taxon>Tigriopus</taxon>
    </lineage>
</organism>
<dbReference type="OMA" id="NGRMSAH"/>
<dbReference type="PROSITE" id="PS00028">
    <property type="entry name" value="ZINC_FINGER_C2H2_1"/>
    <property type="match status" value="3"/>
</dbReference>
<dbReference type="Proteomes" id="UP000318571">
    <property type="component" value="Chromosome 10"/>
</dbReference>
<dbReference type="GO" id="GO:0000981">
    <property type="term" value="F:DNA-binding transcription factor activity, RNA polymerase II-specific"/>
    <property type="evidence" value="ECO:0007669"/>
    <property type="project" value="TreeGrafter"/>
</dbReference>
<dbReference type="InterPro" id="IPR036236">
    <property type="entry name" value="Znf_C2H2_sf"/>
</dbReference>
<comment type="caution">
    <text evidence="14">The sequence shown here is derived from an EMBL/GenBank/DDBJ whole genome shotgun (WGS) entry which is preliminary data.</text>
</comment>
<dbReference type="Gene3D" id="3.30.160.60">
    <property type="entry name" value="Classic Zinc Finger"/>
    <property type="match status" value="2"/>
</dbReference>
<feature type="region of interest" description="Disordered" evidence="11">
    <location>
        <begin position="379"/>
        <end position="398"/>
    </location>
</feature>
<feature type="compositionally biased region" description="Basic and acidic residues" evidence="11">
    <location>
        <begin position="12"/>
        <end position="23"/>
    </location>
</feature>
<keyword evidence="7" id="KW-0238">DNA-binding</keyword>
<evidence type="ECO:0000256" key="5">
    <source>
        <dbReference type="ARBA" id="ARBA00022833"/>
    </source>
</evidence>
<evidence type="ECO:0000256" key="4">
    <source>
        <dbReference type="ARBA" id="ARBA00022771"/>
    </source>
</evidence>
<dbReference type="Pfam" id="PF00651">
    <property type="entry name" value="BTB"/>
    <property type="match status" value="1"/>
</dbReference>
<keyword evidence="3" id="KW-0677">Repeat</keyword>
<keyword evidence="5" id="KW-0862">Zinc</keyword>
<keyword evidence="6" id="KW-0805">Transcription regulation</keyword>
<keyword evidence="8" id="KW-0804">Transcription</keyword>
<evidence type="ECO:0000256" key="7">
    <source>
        <dbReference type="ARBA" id="ARBA00023125"/>
    </source>
</evidence>
<dbReference type="SUPFAM" id="SSF57667">
    <property type="entry name" value="beta-beta-alpha zinc fingers"/>
    <property type="match status" value="1"/>
</dbReference>
<feature type="region of interest" description="Disordered" evidence="11">
    <location>
        <begin position="169"/>
        <end position="240"/>
    </location>
</feature>
<comment type="subcellular location">
    <subcellularLocation>
        <location evidence="1">Nucleus</location>
    </subcellularLocation>
</comment>
<feature type="compositionally biased region" description="Basic and acidic residues" evidence="11">
    <location>
        <begin position="213"/>
        <end position="225"/>
    </location>
</feature>
<dbReference type="InterPro" id="IPR011333">
    <property type="entry name" value="SKP1/BTB/POZ_sf"/>
</dbReference>
<dbReference type="GO" id="GO:0000978">
    <property type="term" value="F:RNA polymerase II cis-regulatory region sequence-specific DNA binding"/>
    <property type="evidence" value="ECO:0007669"/>
    <property type="project" value="TreeGrafter"/>
</dbReference>
<name>A0A553NBC8_TIGCA</name>
<feature type="region of interest" description="Disordered" evidence="11">
    <location>
        <begin position="630"/>
        <end position="658"/>
    </location>
</feature>
<keyword evidence="4 10" id="KW-0863">Zinc-finger</keyword>
<evidence type="ECO:0000256" key="2">
    <source>
        <dbReference type="ARBA" id="ARBA00022723"/>
    </source>
</evidence>
<sequence length="658" mass="71963">MSMRAGMGSVEAPKEEKKDDQDHPPMQAPGLKTVETPPEEARPRGQPPGCCSILLGQYGQIRGLLNEIGRRRDHLDLKFVCDNGRMSAHQFMLGAQSAFLRQLMLDTPARWPHSEVTLILPGVQLHTMKVVLKFLYTGRLYLTQRDVPAVKELLENVLKIDAQITLPEDHEATSPWAGQSDTMSFDDDQPGSGGGSRGPSTSHASCPSSGWVNDRKRTSPGHESRGSSAPKDGVAQQGCEQRAGSLIEGYSAPLSPPDSRTTSPAPLVDWVDLADRPPSPKIKKVATAKKSSSRQPMSVKIASPAIRIPQAPVIVAKSTGRQTLGRSTGSVRPVIPTAPQVVAKKSSPSVHHPRAQSSLPSTLDRLPVEVEIIDVDDDDEREEELVPVPGPSNCLEPTWSGQVHVNRDELPDIPLGPPSDPHWLPPSHLNPPEDSPRGLTLNLNCLPPPIPVPPANGLVIHRGKWVHQSHVERLAQRKKASSTVRKYAYKPFVTISGQSKATTVTANASDEVGTFPCPHGCGAIFERERSLDSHIRRNHHPNLKASCPECGKGLSTSSALKKHLLSHRPESDWPYFCPLCFKKFQAKGDLPKHFLTQRHRDEVPPVGSPEWIALINQGVCVPQMSDLRARSARQRRPKPGFLSHPDQGVEIVEEKLPP</sequence>
<dbReference type="GO" id="GO:0008270">
    <property type="term" value="F:zinc ion binding"/>
    <property type="evidence" value="ECO:0007669"/>
    <property type="project" value="UniProtKB-KW"/>
</dbReference>
<dbReference type="Pfam" id="PF00096">
    <property type="entry name" value="zf-C2H2"/>
    <property type="match status" value="1"/>
</dbReference>
<dbReference type="PANTHER" id="PTHR46105">
    <property type="entry name" value="AGAP004733-PA"/>
    <property type="match status" value="1"/>
</dbReference>
<evidence type="ECO:0000259" key="12">
    <source>
        <dbReference type="PROSITE" id="PS50097"/>
    </source>
</evidence>
<evidence type="ECO:0000256" key="6">
    <source>
        <dbReference type="ARBA" id="ARBA00023015"/>
    </source>
</evidence>
<feature type="domain" description="BTB" evidence="12">
    <location>
        <begin position="75"/>
        <end position="144"/>
    </location>
</feature>
<evidence type="ECO:0008006" key="16">
    <source>
        <dbReference type="Google" id="ProtNLM"/>
    </source>
</evidence>
<dbReference type="Gene3D" id="3.30.710.10">
    <property type="entry name" value="Potassium Channel Kv1.1, Chain A"/>
    <property type="match status" value="1"/>
</dbReference>
<accession>A0A553NBC8</accession>
<dbReference type="PROSITE" id="PS50157">
    <property type="entry name" value="ZINC_FINGER_C2H2_2"/>
    <property type="match status" value="3"/>
</dbReference>
<evidence type="ECO:0000259" key="13">
    <source>
        <dbReference type="PROSITE" id="PS50157"/>
    </source>
</evidence>
<dbReference type="PROSITE" id="PS50097">
    <property type="entry name" value="BTB"/>
    <property type="match status" value="1"/>
</dbReference>
<feature type="domain" description="C2H2-type" evidence="13">
    <location>
        <begin position="575"/>
        <end position="604"/>
    </location>
</feature>
<reference evidence="14 15" key="1">
    <citation type="journal article" date="2018" name="Nat. Ecol. Evol.">
        <title>Genomic signatures of mitonuclear coevolution across populations of Tigriopus californicus.</title>
        <authorList>
            <person name="Barreto F.S."/>
            <person name="Watson E.T."/>
            <person name="Lima T.G."/>
            <person name="Willett C.S."/>
            <person name="Edmands S."/>
            <person name="Li W."/>
            <person name="Burton R.S."/>
        </authorList>
    </citation>
    <scope>NUCLEOTIDE SEQUENCE [LARGE SCALE GENOMIC DNA]</scope>
    <source>
        <strain evidence="14 15">San Diego</strain>
    </source>
</reference>
<feature type="domain" description="C2H2-type" evidence="13">
    <location>
        <begin position="515"/>
        <end position="545"/>
    </location>
</feature>
<dbReference type="InterPro" id="IPR013087">
    <property type="entry name" value="Znf_C2H2_type"/>
</dbReference>
<protein>
    <recommendedName>
        <fullName evidence="16">BTB domain-containing protein</fullName>
    </recommendedName>
</protein>
<dbReference type="PANTHER" id="PTHR46105:SF5">
    <property type="entry name" value="ZINC FINGER AND BTB DOMAIN-CONTAINING PROTEIN 44 ISOFORM X1"/>
    <property type="match status" value="1"/>
</dbReference>
<keyword evidence="9" id="KW-0539">Nucleus</keyword>
<dbReference type="STRING" id="6832.A0A553NBC8"/>
<feature type="region of interest" description="Disordered" evidence="11">
    <location>
        <begin position="1"/>
        <end position="47"/>
    </location>
</feature>
<feature type="region of interest" description="Disordered" evidence="11">
    <location>
        <begin position="342"/>
        <end position="363"/>
    </location>
</feature>
<keyword evidence="2" id="KW-0479">Metal-binding</keyword>
<dbReference type="GO" id="GO:0005634">
    <property type="term" value="C:nucleus"/>
    <property type="evidence" value="ECO:0007669"/>
    <property type="project" value="UniProtKB-SubCell"/>
</dbReference>
<evidence type="ECO:0000313" key="14">
    <source>
        <dbReference type="EMBL" id="TRY62752.1"/>
    </source>
</evidence>
<gene>
    <name evidence="14" type="ORF">TCAL_10782</name>
</gene>
<evidence type="ECO:0000256" key="3">
    <source>
        <dbReference type="ARBA" id="ARBA00022737"/>
    </source>
</evidence>
<dbReference type="SMART" id="SM00225">
    <property type="entry name" value="BTB"/>
    <property type="match status" value="1"/>
</dbReference>
<evidence type="ECO:0000256" key="8">
    <source>
        <dbReference type="ARBA" id="ARBA00023163"/>
    </source>
</evidence>
<evidence type="ECO:0000313" key="15">
    <source>
        <dbReference type="Proteomes" id="UP000318571"/>
    </source>
</evidence>
<feature type="domain" description="C2H2-type" evidence="13">
    <location>
        <begin position="545"/>
        <end position="572"/>
    </location>
</feature>
<dbReference type="SMART" id="SM00355">
    <property type="entry name" value="ZnF_C2H2"/>
    <property type="match status" value="3"/>
</dbReference>
<dbReference type="EMBL" id="VCGU01000458">
    <property type="protein sequence ID" value="TRY62752.1"/>
    <property type="molecule type" value="Genomic_DNA"/>
</dbReference>
<dbReference type="SUPFAM" id="SSF54695">
    <property type="entry name" value="POZ domain"/>
    <property type="match status" value="1"/>
</dbReference>
<evidence type="ECO:0000256" key="11">
    <source>
        <dbReference type="SAM" id="MobiDB-lite"/>
    </source>
</evidence>
<evidence type="ECO:0000256" key="1">
    <source>
        <dbReference type="ARBA" id="ARBA00004123"/>
    </source>
</evidence>
<dbReference type="AlphaFoldDB" id="A0A553NBC8"/>
<evidence type="ECO:0000256" key="10">
    <source>
        <dbReference type="PROSITE-ProRule" id="PRU00042"/>
    </source>
</evidence>
<evidence type="ECO:0000256" key="9">
    <source>
        <dbReference type="ARBA" id="ARBA00023242"/>
    </source>
</evidence>
<dbReference type="OrthoDB" id="6359816at2759"/>
<dbReference type="InterPro" id="IPR000210">
    <property type="entry name" value="BTB/POZ_dom"/>
</dbReference>
<dbReference type="InterPro" id="IPR050457">
    <property type="entry name" value="ZnFinger_BTB_dom_contain"/>
</dbReference>
<keyword evidence="15" id="KW-1185">Reference proteome</keyword>
<proteinExistence type="predicted"/>